<accession>A0ABQ8TZL7</accession>
<evidence type="ECO:0000313" key="1">
    <source>
        <dbReference type="EMBL" id="KAJ4451581.1"/>
    </source>
</evidence>
<comment type="caution">
    <text evidence="1">The sequence shown here is derived from an EMBL/GenBank/DDBJ whole genome shotgun (WGS) entry which is preliminary data.</text>
</comment>
<dbReference type="EMBL" id="JAJSOF020000001">
    <property type="protein sequence ID" value="KAJ4451581.1"/>
    <property type="molecule type" value="Genomic_DNA"/>
</dbReference>
<proteinExistence type="predicted"/>
<gene>
    <name evidence="1" type="ORF">ANN_03050</name>
</gene>
<dbReference type="Proteomes" id="UP001148838">
    <property type="component" value="Unassembled WGS sequence"/>
</dbReference>
<reference evidence="1 2" key="1">
    <citation type="journal article" date="2022" name="Allergy">
        <title>Genome assembly and annotation of Periplaneta americana reveal a comprehensive cockroach allergen profile.</title>
        <authorList>
            <person name="Wang L."/>
            <person name="Xiong Q."/>
            <person name="Saelim N."/>
            <person name="Wang L."/>
            <person name="Nong W."/>
            <person name="Wan A.T."/>
            <person name="Shi M."/>
            <person name="Liu X."/>
            <person name="Cao Q."/>
            <person name="Hui J.H.L."/>
            <person name="Sookrung N."/>
            <person name="Leung T.F."/>
            <person name="Tungtrongchitr A."/>
            <person name="Tsui S.K.W."/>
        </authorList>
    </citation>
    <scope>NUCLEOTIDE SEQUENCE [LARGE SCALE GENOMIC DNA]</scope>
    <source>
        <strain evidence="1">PWHHKU_190912</strain>
    </source>
</reference>
<keyword evidence="2" id="KW-1185">Reference proteome</keyword>
<evidence type="ECO:0000313" key="2">
    <source>
        <dbReference type="Proteomes" id="UP001148838"/>
    </source>
</evidence>
<sequence length="75" mass="8743">MPDRPCTNHHYRRHPHWAHLFSRGRSLKHSQEIKLIDGPRLVHSGAVPTRRAECQLFSICSPIYICTKSGRTRLK</sequence>
<name>A0ABQ8TZL7_PERAM</name>
<organism evidence="1 2">
    <name type="scientific">Periplaneta americana</name>
    <name type="common">American cockroach</name>
    <name type="synonym">Blatta americana</name>
    <dbReference type="NCBI Taxonomy" id="6978"/>
    <lineage>
        <taxon>Eukaryota</taxon>
        <taxon>Metazoa</taxon>
        <taxon>Ecdysozoa</taxon>
        <taxon>Arthropoda</taxon>
        <taxon>Hexapoda</taxon>
        <taxon>Insecta</taxon>
        <taxon>Pterygota</taxon>
        <taxon>Neoptera</taxon>
        <taxon>Polyneoptera</taxon>
        <taxon>Dictyoptera</taxon>
        <taxon>Blattodea</taxon>
        <taxon>Blattoidea</taxon>
        <taxon>Blattidae</taxon>
        <taxon>Blattinae</taxon>
        <taxon>Periplaneta</taxon>
    </lineage>
</organism>
<protein>
    <submittedName>
        <fullName evidence="1">Uncharacterized protein</fullName>
    </submittedName>
</protein>